<organism evidence="2 3">
    <name type="scientific">Achaetomium macrosporum</name>
    <dbReference type="NCBI Taxonomy" id="79813"/>
    <lineage>
        <taxon>Eukaryota</taxon>
        <taxon>Fungi</taxon>
        <taxon>Dikarya</taxon>
        <taxon>Ascomycota</taxon>
        <taxon>Pezizomycotina</taxon>
        <taxon>Sordariomycetes</taxon>
        <taxon>Sordariomycetidae</taxon>
        <taxon>Sordariales</taxon>
        <taxon>Chaetomiaceae</taxon>
        <taxon>Achaetomium</taxon>
    </lineage>
</organism>
<sequence>MQTPRATILDQPNSTAAPRATCRSHRPGRSFSNVATWTRRPGVLALRVPAPALVNLSELVNAELDATVAHTV</sequence>
<evidence type="ECO:0000256" key="1">
    <source>
        <dbReference type="SAM" id="MobiDB-lite"/>
    </source>
</evidence>
<feature type="compositionally biased region" description="Polar residues" evidence="1">
    <location>
        <begin position="1"/>
        <end position="16"/>
    </location>
</feature>
<dbReference type="Proteomes" id="UP001303760">
    <property type="component" value="Unassembled WGS sequence"/>
</dbReference>
<name>A0AAN7C3S7_9PEZI</name>
<gene>
    <name evidence="2" type="ORF">C8A03DRAFT_19066</name>
</gene>
<feature type="region of interest" description="Disordered" evidence="1">
    <location>
        <begin position="1"/>
        <end position="27"/>
    </location>
</feature>
<reference evidence="2" key="2">
    <citation type="submission" date="2023-05" db="EMBL/GenBank/DDBJ databases">
        <authorList>
            <consortium name="Lawrence Berkeley National Laboratory"/>
            <person name="Steindorff A."/>
            <person name="Hensen N."/>
            <person name="Bonometti L."/>
            <person name="Westerberg I."/>
            <person name="Brannstrom I.O."/>
            <person name="Guillou S."/>
            <person name="Cros-Aarteil S."/>
            <person name="Calhoun S."/>
            <person name="Haridas S."/>
            <person name="Kuo A."/>
            <person name="Mondo S."/>
            <person name="Pangilinan J."/>
            <person name="Riley R."/>
            <person name="Labutti K."/>
            <person name="Andreopoulos B."/>
            <person name="Lipzen A."/>
            <person name="Chen C."/>
            <person name="Yanf M."/>
            <person name="Daum C."/>
            <person name="Ng V."/>
            <person name="Clum A."/>
            <person name="Ohm R."/>
            <person name="Martin F."/>
            <person name="Silar P."/>
            <person name="Natvig D."/>
            <person name="Lalanne C."/>
            <person name="Gautier V."/>
            <person name="Ament-Velasquez S.L."/>
            <person name="Kruys A."/>
            <person name="Hutchinson M.I."/>
            <person name="Powell A.J."/>
            <person name="Barry K."/>
            <person name="Miller A.N."/>
            <person name="Grigoriev I.V."/>
            <person name="Debuchy R."/>
            <person name="Gladieux P."/>
            <person name="Thoren M.H."/>
            <person name="Johannesson H."/>
        </authorList>
    </citation>
    <scope>NUCLEOTIDE SEQUENCE</scope>
    <source>
        <strain evidence="2">CBS 532.94</strain>
    </source>
</reference>
<protein>
    <submittedName>
        <fullName evidence="2">Uncharacterized protein</fullName>
    </submittedName>
</protein>
<dbReference type="AlphaFoldDB" id="A0AAN7C3S7"/>
<accession>A0AAN7C3S7</accession>
<evidence type="ECO:0000313" key="2">
    <source>
        <dbReference type="EMBL" id="KAK4233948.1"/>
    </source>
</evidence>
<comment type="caution">
    <text evidence="2">The sequence shown here is derived from an EMBL/GenBank/DDBJ whole genome shotgun (WGS) entry which is preliminary data.</text>
</comment>
<dbReference type="EMBL" id="MU860442">
    <property type="protein sequence ID" value="KAK4233948.1"/>
    <property type="molecule type" value="Genomic_DNA"/>
</dbReference>
<evidence type="ECO:0000313" key="3">
    <source>
        <dbReference type="Proteomes" id="UP001303760"/>
    </source>
</evidence>
<keyword evidence="3" id="KW-1185">Reference proteome</keyword>
<proteinExistence type="predicted"/>
<reference evidence="2" key="1">
    <citation type="journal article" date="2023" name="Mol. Phylogenet. Evol.">
        <title>Genome-scale phylogeny and comparative genomics of the fungal order Sordariales.</title>
        <authorList>
            <person name="Hensen N."/>
            <person name="Bonometti L."/>
            <person name="Westerberg I."/>
            <person name="Brannstrom I.O."/>
            <person name="Guillou S."/>
            <person name="Cros-Aarteil S."/>
            <person name="Calhoun S."/>
            <person name="Haridas S."/>
            <person name="Kuo A."/>
            <person name="Mondo S."/>
            <person name="Pangilinan J."/>
            <person name="Riley R."/>
            <person name="LaButti K."/>
            <person name="Andreopoulos B."/>
            <person name="Lipzen A."/>
            <person name="Chen C."/>
            <person name="Yan M."/>
            <person name="Daum C."/>
            <person name="Ng V."/>
            <person name="Clum A."/>
            <person name="Steindorff A."/>
            <person name="Ohm R.A."/>
            <person name="Martin F."/>
            <person name="Silar P."/>
            <person name="Natvig D.O."/>
            <person name="Lalanne C."/>
            <person name="Gautier V."/>
            <person name="Ament-Velasquez S.L."/>
            <person name="Kruys A."/>
            <person name="Hutchinson M.I."/>
            <person name="Powell A.J."/>
            <person name="Barry K."/>
            <person name="Miller A.N."/>
            <person name="Grigoriev I.V."/>
            <person name="Debuchy R."/>
            <person name="Gladieux P."/>
            <person name="Hiltunen Thoren M."/>
            <person name="Johannesson H."/>
        </authorList>
    </citation>
    <scope>NUCLEOTIDE SEQUENCE</scope>
    <source>
        <strain evidence="2">CBS 532.94</strain>
    </source>
</reference>